<dbReference type="Proteomes" id="UP000029661">
    <property type="component" value="Chromosome"/>
</dbReference>
<keyword evidence="2 6" id="KW-0699">rRNA-binding</keyword>
<dbReference type="EMBL" id="CP006933">
    <property type="protein sequence ID" value="AIS31214.1"/>
    <property type="molecule type" value="Genomic_DNA"/>
</dbReference>
<evidence type="ECO:0000256" key="3">
    <source>
        <dbReference type="ARBA" id="ARBA00022884"/>
    </source>
</evidence>
<evidence type="ECO:0000313" key="12">
    <source>
        <dbReference type="Proteomes" id="UP000062768"/>
    </source>
</evidence>
<organism evidence="7 11">
    <name type="scientific">Methanobacterium formicicum</name>
    <dbReference type="NCBI Taxonomy" id="2162"/>
    <lineage>
        <taxon>Archaea</taxon>
        <taxon>Methanobacteriati</taxon>
        <taxon>Methanobacteriota</taxon>
        <taxon>Methanomada group</taxon>
        <taxon>Methanobacteria</taxon>
        <taxon>Methanobacteriales</taxon>
        <taxon>Methanobacteriaceae</taxon>
        <taxon>Methanobacterium</taxon>
    </lineage>
</organism>
<dbReference type="PANTHER" id="PTHR23410">
    <property type="entry name" value="RIBOSOMAL PROTEIN L5-RELATED"/>
    <property type="match status" value="1"/>
</dbReference>
<comment type="similarity">
    <text evidence="1 6">Belongs to the universal ribosomal protein uL18 family.</text>
</comment>
<dbReference type="KEGG" id="mfc:BRM9_0387"/>
<dbReference type="CDD" id="cd00432">
    <property type="entry name" value="Ribosomal_L18_L5e"/>
    <property type="match status" value="1"/>
</dbReference>
<dbReference type="SUPFAM" id="SSF53137">
    <property type="entry name" value="Translational machinery components"/>
    <property type="match status" value="1"/>
</dbReference>
<evidence type="ECO:0000313" key="7">
    <source>
        <dbReference type="EMBL" id="AIS31214.1"/>
    </source>
</evidence>
<protein>
    <recommendedName>
        <fullName evidence="6">Large ribosomal subunit protein uL18</fullName>
    </recommendedName>
</protein>
<dbReference type="HAMAP" id="MF_01337_A">
    <property type="entry name" value="Ribosomal_uL18_A"/>
    <property type="match status" value="1"/>
</dbReference>
<evidence type="ECO:0000256" key="1">
    <source>
        <dbReference type="ARBA" id="ARBA00007116"/>
    </source>
</evidence>
<dbReference type="EMBL" id="JADIIL010000013">
    <property type="protein sequence ID" value="MBF4474446.1"/>
    <property type="molecule type" value="Genomic_DNA"/>
</dbReference>
<reference evidence="9" key="3">
    <citation type="submission" date="2014-09" db="EMBL/GenBank/DDBJ databases">
        <authorList>
            <person name="Bishop-Lilly K.A."/>
            <person name="Broomall S.M."/>
            <person name="Chain P.S."/>
            <person name="Chertkov O."/>
            <person name="Coyne S.R."/>
            <person name="Daligault H.E."/>
            <person name="Davenport K.W."/>
            <person name="Erkkila T."/>
            <person name="Frey K.G."/>
            <person name="Gibbons H.S."/>
            <person name="Gu W."/>
            <person name="Jaissle J."/>
            <person name="Johnson S.L."/>
            <person name="Koroleva G.I."/>
            <person name="Ladner J.T."/>
            <person name="Lo C.-C."/>
            <person name="Minogue T.D."/>
            <person name="Munk C."/>
            <person name="Palacios G.F."/>
            <person name="Redden C.L."/>
            <person name="Rosenzweig C.N."/>
            <person name="Scholz M.B."/>
            <person name="Teshima H."/>
            <person name="Xu Y."/>
        </authorList>
    </citation>
    <scope>NUCLEOTIDE SEQUENCE</scope>
    <source>
        <strain evidence="9">Mb9</strain>
    </source>
</reference>
<reference evidence="7" key="1">
    <citation type="submission" date="2013-12" db="EMBL/GenBank/DDBJ databases">
        <title>The complete genome sequence of Methanobacterium sp. BRM9.</title>
        <authorList>
            <consortium name="Pastoral Greenhouse Gas Research Consortium"/>
            <person name="Kelly W.J."/>
            <person name="Leahy S.C."/>
            <person name="Perry R."/>
            <person name="Li D."/>
            <person name="Altermann E."/>
            <person name="Lambie S.C."/>
            <person name="Attwood G.T."/>
        </authorList>
    </citation>
    <scope>NUCLEOTIDE SEQUENCE [LARGE SCALE GENOMIC DNA]</scope>
    <source>
        <strain evidence="7">BRM9</strain>
    </source>
</reference>
<dbReference type="InterPro" id="IPR057268">
    <property type="entry name" value="Ribosomal_L18"/>
</dbReference>
<reference evidence="8" key="2">
    <citation type="submission" date="2014-08" db="EMBL/GenBank/DDBJ databases">
        <authorList>
            <person name="Wibberg D."/>
        </authorList>
    </citation>
    <scope>NUCLEOTIDE SEQUENCE</scope>
</reference>
<comment type="subunit">
    <text evidence="6">Part of the 50S ribosomal subunit. Contacts the 5S and 23S rRNAs.</text>
</comment>
<sequence>MAQGSRYKLAFKRRREGKTNYGARLKLIGLDKHRLVVRVTGNHTIAQIIDVQLEGDQTLVSAHSQELKNMGWLASGKNTSAAYLTGFLCGKKAVKEGITEAVLDMGLATSTKGSRVYAALKGALDAGLDLPHNDVILPGEDRITGEHIAQYAESLDKAEMEKKFSQYIQRGLSPQDLPDHFQSIKEKIEKEVS</sequence>
<proteinExistence type="inferred from homology"/>
<keyword evidence="3 6" id="KW-0694">RNA-binding</keyword>
<dbReference type="GO" id="GO:0008097">
    <property type="term" value="F:5S rRNA binding"/>
    <property type="evidence" value="ECO:0007669"/>
    <property type="project" value="InterPro"/>
</dbReference>
<dbReference type="EMBL" id="LN515531">
    <property type="protein sequence ID" value="CEA12678.1"/>
    <property type="molecule type" value="Genomic_DNA"/>
</dbReference>
<dbReference type="AlphaFoldDB" id="A0A089ZUS9"/>
<dbReference type="GO" id="GO:0003735">
    <property type="term" value="F:structural constituent of ribosome"/>
    <property type="evidence" value="ECO:0007669"/>
    <property type="project" value="InterPro"/>
</dbReference>
<dbReference type="EMBL" id="LN734822">
    <property type="protein sequence ID" value="CEL25060.1"/>
    <property type="molecule type" value="Genomic_DNA"/>
</dbReference>
<evidence type="ECO:0000313" key="11">
    <source>
        <dbReference type="Proteomes" id="UP000029661"/>
    </source>
</evidence>
<evidence type="ECO:0000256" key="6">
    <source>
        <dbReference type="HAMAP-Rule" id="MF_01337"/>
    </source>
</evidence>
<dbReference type="GO" id="GO:0022625">
    <property type="term" value="C:cytosolic large ribosomal subunit"/>
    <property type="evidence" value="ECO:0007669"/>
    <property type="project" value="TreeGrafter"/>
</dbReference>
<name>A0A089ZUS9_METFO</name>
<dbReference type="Proteomes" id="UP000062768">
    <property type="component" value="Chromosome I"/>
</dbReference>
<gene>
    <name evidence="8" type="primary">rpl18p</name>
    <name evidence="6" type="synonym">rpl18</name>
    <name evidence="7" type="ORF">BRM9_0387</name>
    <name evidence="8" type="ORF">DSM1535_0315</name>
    <name evidence="10" type="ORF">ISP06_03100</name>
    <name evidence="9" type="ORF">MB9_1424</name>
</gene>
<evidence type="ECO:0000256" key="4">
    <source>
        <dbReference type="ARBA" id="ARBA00022980"/>
    </source>
</evidence>
<keyword evidence="12" id="KW-1185">Reference proteome</keyword>
<dbReference type="Gene3D" id="3.30.420.100">
    <property type="match status" value="1"/>
</dbReference>
<evidence type="ECO:0000313" key="9">
    <source>
        <dbReference type="EMBL" id="CEL25060.1"/>
    </source>
</evidence>
<dbReference type="STRING" id="2162.BRM9_0387"/>
<evidence type="ECO:0000313" key="10">
    <source>
        <dbReference type="EMBL" id="MBF4474446.1"/>
    </source>
</evidence>
<evidence type="ECO:0000256" key="2">
    <source>
        <dbReference type="ARBA" id="ARBA00022730"/>
    </source>
</evidence>
<keyword evidence="5 6" id="KW-0687">Ribonucleoprotein</keyword>
<accession>A0A089ZUS9</accession>
<comment type="function">
    <text evidence="6">This is one of the proteins that bind and probably mediate the attachment of the 5S RNA into the large ribosomal subunit, where it forms part of the central protuberance.</text>
</comment>
<dbReference type="GeneID" id="82848693"/>
<evidence type="ECO:0000256" key="5">
    <source>
        <dbReference type="ARBA" id="ARBA00023274"/>
    </source>
</evidence>
<dbReference type="OrthoDB" id="8644at2157"/>
<dbReference type="PANTHER" id="PTHR23410:SF12">
    <property type="entry name" value="LARGE RIBOSOMAL SUBUNIT PROTEIN UL18"/>
    <property type="match status" value="1"/>
</dbReference>
<keyword evidence="4 6" id="KW-0689">Ribosomal protein</keyword>
<reference evidence="10" key="4">
    <citation type="submission" date="2020-10" db="EMBL/GenBank/DDBJ databases">
        <title>Dehalococcoides mccartyi of a TCE/Cr reducing biochatode.</title>
        <authorList>
            <person name="Matturro B."/>
        </authorList>
    </citation>
    <scope>NUCLEOTIDE SEQUENCE</scope>
    <source>
        <strain evidence="10">Bin2</strain>
    </source>
</reference>
<evidence type="ECO:0000313" key="8">
    <source>
        <dbReference type="EMBL" id="CEA12678.1"/>
    </source>
</evidence>
<dbReference type="GO" id="GO:0006412">
    <property type="term" value="P:translation"/>
    <property type="evidence" value="ECO:0007669"/>
    <property type="project" value="UniProtKB-UniRule"/>
</dbReference>
<dbReference type="Proteomes" id="UP000606900">
    <property type="component" value="Unassembled WGS sequence"/>
</dbReference>
<dbReference type="InterPro" id="IPR057267">
    <property type="entry name" value="Rbsml_uL18_arch"/>
</dbReference>
<dbReference type="Pfam" id="PF17144">
    <property type="entry name" value="Ribosomal_L5e"/>
    <property type="match status" value="2"/>
</dbReference>
<dbReference type="PATRIC" id="fig|2162.10.peg.1486"/>
<dbReference type="InterPro" id="IPR005485">
    <property type="entry name" value="Rbsml_uL18_euk_arch"/>
</dbReference>
<dbReference type="GO" id="GO:0000027">
    <property type="term" value="P:ribosomal large subunit assembly"/>
    <property type="evidence" value="ECO:0007669"/>
    <property type="project" value="TreeGrafter"/>
</dbReference>
<dbReference type="KEGG" id="mfi:DSM1535_0315"/>
<dbReference type="RefSeq" id="WP_048071989.1">
    <property type="nucleotide sequence ID" value="NZ_CALCVY010000102.1"/>
</dbReference>
<dbReference type="NCBIfam" id="NF006342">
    <property type="entry name" value="PRK08569.1"/>
    <property type="match status" value="1"/>
</dbReference>